<feature type="compositionally biased region" description="Basic residues" evidence="5">
    <location>
        <begin position="77"/>
        <end position="87"/>
    </location>
</feature>
<dbReference type="GO" id="GO:0000462">
    <property type="term" value="P:maturation of SSU-rRNA from tricistronic rRNA transcript (SSU-rRNA, 5.8S rRNA, LSU-rRNA)"/>
    <property type="evidence" value="ECO:0007669"/>
    <property type="project" value="TreeGrafter"/>
</dbReference>
<accession>A0AA88IBL7</accession>
<feature type="compositionally biased region" description="Basic and acidic residues" evidence="5">
    <location>
        <begin position="46"/>
        <end position="61"/>
    </location>
</feature>
<comment type="similarity">
    <text evidence="2">Belongs to the SAS10 family.</text>
</comment>
<comment type="subcellular location">
    <subcellularLocation>
        <location evidence="1">Nucleus</location>
    </subcellularLocation>
</comment>
<keyword evidence="3" id="KW-0597">Phosphoprotein</keyword>
<organism evidence="7 8">
    <name type="scientific">Artemia franciscana</name>
    <name type="common">Brine shrimp</name>
    <name type="synonym">Artemia sanfranciscana</name>
    <dbReference type="NCBI Taxonomy" id="6661"/>
    <lineage>
        <taxon>Eukaryota</taxon>
        <taxon>Metazoa</taxon>
        <taxon>Ecdysozoa</taxon>
        <taxon>Arthropoda</taxon>
        <taxon>Crustacea</taxon>
        <taxon>Branchiopoda</taxon>
        <taxon>Anostraca</taxon>
        <taxon>Artemiidae</taxon>
        <taxon>Artemia</taxon>
    </lineage>
</organism>
<feature type="domain" description="Sas10 C-terminal" evidence="6">
    <location>
        <begin position="408"/>
        <end position="481"/>
    </location>
</feature>
<dbReference type="GO" id="GO:0032040">
    <property type="term" value="C:small-subunit processome"/>
    <property type="evidence" value="ECO:0007669"/>
    <property type="project" value="TreeGrafter"/>
</dbReference>
<name>A0AA88IBL7_ARTSF</name>
<dbReference type="Proteomes" id="UP001187531">
    <property type="component" value="Unassembled WGS sequence"/>
</dbReference>
<evidence type="ECO:0000259" key="6">
    <source>
        <dbReference type="Pfam" id="PF09368"/>
    </source>
</evidence>
<feature type="region of interest" description="Disordered" evidence="5">
    <location>
        <begin position="376"/>
        <end position="441"/>
    </location>
</feature>
<protein>
    <recommendedName>
        <fullName evidence="6">Sas10 C-terminal domain-containing protein</fullName>
    </recommendedName>
</protein>
<evidence type="ECO:0000256" key="1">
    <source>
        <dbReference type="ARBA" id="ARBA00004123"/>
    </source>
</evidence>
<dbReference type="EMBL" id="JAVRJZ010000003">
    <property type="protein sequence ID" value="KAK2724179.1"/>
    <property type="molecule type" value="Genomic_DNA"/>
</dbReference>
<gene>
    <name evidence="7" type="ORF">QYM36_000888</name>
</gene>
<feature type="compositionally biased region" description="Acidic residues" evidence="5">
    <location>
        <begin position="395"/>
        <end position="407"/>
    </location>
</feature>
<dbReference type="AlphaFoldDB" id="A0AA88IBL7"/>
<dbReference type="InterPro" id="IPR007146">
    <property type="entry name" value="Sas10/Utp3/C1D"/>
</dbReference>
<keyword evidence="4" id="KW-0539">Nucleus</keyword>
<evidence type="ECO:0000256" key="4">
    <source>
        <dbReference type="ARBA" id="ARBA00023242"/>
    </source>
</evidence>
<comment type="caution">
    <text evidence="7">The sequence shown here is derived from an EMBL/GenBank/DDBJ whole genome shotgun (WGS) entry which is preliminary data.</text>
</comment>
<dbReference type="Pfam" id="PF04000">
    <property type="entry name" value="Sas10_Utp3"/>
    <property type="match status" value="1"/>
</dbReference>
<evidence type="ECO:0000313" key="7">
    <source>
        <dbReference type="EMBL" id="KAK2724179.1"/>
    </source>
</evidence>
<dbReference type="PANTHER" id="PTHR13237">
    <property type="entry name" value="SOMETHING ABOUT SILENCING PROTEIN 10-RELATED"/>
    <property type="match status" value="1"/>
</dbReference>
<reference evidence="7" key="1">
    <citation type="submission" date="2023-07" db="EMBL/GenBank/DDBJ databases">
        <title>Chromosome-level genome assembly of Artemia franciscana.</title>
        <authorList>
            <person name="Jo E."/>
        </authorList>
    </citation>
    <scope>NUCLEOTIDE SEQUENCE</scope>
    <source>
        <tissue evidence="7">Whole body</tissue>
    </source>
</reference>
<evidence type="ECO:0000256" key="5">
    <source>
        <dbReference type="SAM" id="MobiDB-lite"/>
    </source>
</evidence>
<dbReference type="InterPro" id="IPR018972">
    <property type="entry name" value="Sas10_C_dom"/>
</dbReference>
<evidence type="ECO:0000256" key="2">
    <source>
        <dbReference type="ARBA" id="ARBA00010979"/>
    </source>
</evidence>
<keyword evidence="8" id="KW-1185">Reference proteome</keyword>
<sequence>MGKKNYKQKKELPSSVDNLDEEYIEADDLIFNSKFEKTAYERDEEVKYGKYRPIDSDKETEILGVADTSDEDDLPQKTKKKKKKKGIKMQTPAKDSDMDSDIADNASDGMPDSRAWGKKRSTYYSADYVDEDWGGMDGSDAEAAELEEQEAREIQKRMAETLDDADFGLEFFQTDELVKKVEKEVKSIVTKDIEKLSSKEKLDLVKKESPELLGLIEEYKSQIHILKEEIQPIMKAIKEGLLPISSGAEFVKLKFRLLMSFCTNLSFYFVLKSNRVPVKNHPVMKRLVQYKSLLKQLAPVEEKLRTDLDAILKSLKTGEKVKIKPKMVNKKTLKILSALSEEPAKEIKNSQKKNSELTADEVAAVELYNAIKSKKKVEMNSSEEEQELDGTKSEDDVENQEEEYTDEETGKRAITYQIAKNKGLMPARSKEQRNPRVKHRNKFRKATIRRKGAVRQVRSEVSRYGGEISGIKATVVKSVKFK</sequence>
<evidence type="ECO:0000313" key="8">
    <source>
        <dbReference type="Proteomes" id="UP001187531"/>
    </source>
</evidence>
<proteinExistence type="inferred from homology"/>
<feature type="region of interest" description="Disordered" evidence="5">
    <location>
        <begin position="46"/>
        <end position="117"/>
    </location>
</feature>
<evidence type="ECO:0000256" key="3">
    <source>
        <dbReference type="ARBA" id="ARBA00022553"/>
    </source>
</evidence>
<dbReference type="Pfam" id="PF09368">
    <property type="entry name" value="Sas10"/>
    <property type="match status" value="1"/>
</dbReference>
<dbReference type="PANTHER" id="PTHR13237:SF8">
    <property type="entry name" value="SOMETHING ABOUT SILENCING PROTEIN 10"/>
    <property type="match status" value="1"/>
</dbReference>